<dbReference type="STRING" id="1341695.BBOMB_0620"/>
<accession>A0A080N656</accession>
<sequence length="150" mass="16722">MAVRERMVRSSAVPQGRENEVQASSRRPELRVVKGGRTAEGEKQQGWNRFLEWTRGRTAMVVCSLVAVAFLVVSLFCSLLLRVQMEQDSFDQAQSSQHISALTQDVQDDQATLDALQSSLPQKAQEMGMVPQQGSVSIDLQGYQPPEETR</sequence>
<organism evidence="3 4">
    <name type="scientific">Bifidobacterium bombi DSM 19703</name>
    <dbReference type="NCBI Taxonomy" id="1341695"/>
    <lineage>
        <taxon>Bacteria</taxon>
        <taxon>Bacillati</taxon>
        <taxon>Actinomycetota</taxon>
        <taxon>Actinomycetes</taxon>
        <taxon>Bifidobacteriales</taxon>
        <taxon>Bifidobacteriaceae</taxon>
        <taxon>Bifidobacterium</taxon>
    </lineage>
</organism>
<keyword evidence="2" id="KW-0472">Membrane</keyword>
<dbReference type="AlphaFoldDB" id="A0A080N656"/>
<dbReference type="EMBL" id="ATLK01000001">
    <property type="protein sequence ID" value="KFF31279.1"/>
    <property type="molecule type" value="Genomic_DNA"/>
</dbReference>
<evidence type="ECO:0000256" key="1">
    <source>
        <dbReference type="SAM" id="MobiDB-lite"/>
    </source>
</evidence>
<feature type="transmembrane region" description="Helical" evidence="2">
    <location>
        <begin position="59"/>
        <end position="81"/>
    </location>
</feature>
<evidence type="ECO:0000256" key="2">
    <source>
        <dbReference type="SAM" id="Phobius"/>
    </source>
</evidence>
<feature type="region of interest" description="Disordered" evidence="1">
    <location>
        <begin position="116"/>
        <end position="150"/>
    </location>
</feature>
<dbReference type="OrthoDB" id="3240362at2"/>
<keyword evidence="2" id="KW-0812">Transmembrane</keyword>
<protein>
    <submittedName>
        <fullName evidence="3">Uncharacterized protein</fullName>
    </submittedName>
</protein>
<gene>
    <name evidence="3" type="ORF">BBOMB_0620</name>
</gene>
<evidence type="ECO:0000313" key="4">
    <source>
        <dbReference type="Proteomes" id="UP000028730"/>
    </source>
</evidence>
<dbReference type="Proteomes" id="UP000028730">
    <property type="component" value="Unassembled WGS sequence"/>
</dbReference>
<name>A0A080N656_9BIFI</name>
<keyword evidence="4" id="KW-1185">Reference proteome</keyword>
<proteinExistence type="predicted"/>
<evidence type="ECO:0000313" key="3">
    <source>
        <dbReference type="EMBL" id="KFF31279.1"/>
    </source>
</evidence>
<dbReference type="eggNOG" id="COG2919">
    <property type="taxonomic scope" value="Bacteria"/>
</dbReference>
<feature type="region of interest" description="Disordered" evidence="1">
    <location>
        <begin position="1"/>
        <end position="26"/>
    </location>
</feature>
<reference evidence="3 4" key="1">
    <citation type="journal article" date="2014" name="Appl. Environ. Microbiol.">
        <title>Genomic encyclopedia of type strains of the genus Bifidobacterium.</title>
        <authorList>
            <person name="Milani C."/>
            <person name="Lugli G.A."/>
            <person name="Duranti S."/>
            <person name="Turroni F."/>
            <person name="Bottacini F."/>
            <person name="Mangifesta M."/>
            <person name="Sanchez B."/>
            <person name="Viappiani A."/>
            <person name="Mancabelli L."/>
            <person name="Taminiau B."/>
            <person name="Delcenserie V."/>
            <person name="Barrangou R."/>
            <person name="Margolles A."/>
            <person name="van Sinderen D."/>
            <person name="Ventura M."/>
        </authorList>
    </citation>
    <scope>NUCLEOTIDE SEQUENCE [LARGE SCALE GENOMIC DNA]</scope>
    <source>
        <strain evidence="3 4">DSM 19703</strain>
    </source>
</reference>
<comment type="caution">
    <text evidence="3">The sequence shown here is derived from an EMBL/GenBank/DDBJ whole genome shotgun (WGS) entry which is preliminary data.</text>
</comment>
<keyword evidence="2" id="KW-1133">Transmembrane helix</keyword>